<evidence type="ECO:0000256" key="11">
    <source>
        <dbReference type="ARBA" id="ARBA00023004"/>
    </source>
</evidence>
<feature type="binding site" evidence="16 17">
    <location>
        <position position="75"/>
    </location>
    <ligand>
        <name>[4Fe-4S] cluster</name>
        <dbReference type="ChEBI" id="CHEBI:49883"/>
        <note>4Fe-4S-S-AdoMet</note>
    </ligand>
</feature>
<dbReference type="FunFam" id="3.20.20.70:FF:000026">
    <property type="entry name" value="Biotin synthase"/>
    <property type="match status" value="1"/>
</dbReference>
<dbReference type="SMART" id="SM00876">
    <property type="entry name" value="BATS"/>
    <property type="match status" value="1"/>
</dbReference>
<dbReference type="GO" id="GO:0009102">
    <property type="term" value="P:biotin biosynthetic process"/>
    <property type="evidence" value="ECO:0007669"/>
    <property type="project" value="UniProtKB-UniRule"/>
</dbReference>
<comment type="caution">
    <text evidence="19">The sequence shown here is derived from an EMBL/GenBank/DDBJ whole genome shotgun (WGS) entry which is preliminary data.</text>
</comment>
<evidence type="ECO:0000256" key="7">
    <source>
        <dbReference type="ARBA" id="ARBA00022691"/>
    </source>
</evidence>
<dbReference type="InterPro" id="IPR002684">
    <property type="entry name" value="Biotin_synth/BioAB"/>
</dbReference>
<evidence type="ECO:0000256" key="5">
    <source>
        <dbReference type="ARBA" id="ARBA00022485"/>
    </source>
</evidence>
<dbReference type="EMBL" id="JAEKNN010000063">
    <property type="protein sequence ID" value="MBJ7610496.1"/>
    <property type="molecule type" value="Genomic_DNA"/>
</dbReference>
<evidence type="ECO:0000256" key="10">
    <source>
        <dbReference type="ARBA" id="ARBA00022756"/>
    </source>
</evidence>
<dbReference type="InterPro" id="IPR007197">
    <property type="entry name" value="rSAM"/>
</dbReference>
<dbReference type="HAMAP" id="MF_01694">
    <property type="entry name" value="BioB"/>
    <property type="match status" value="1"/>
</dbReference>
<evidence type="ECO:0000256" key="6">
    <source>
        <dbReference type="ARBA" id="ARBA00022679"/>
    </source>
</evidence>
<evidence type="ECO:0000256" key="13">
    <source>
        <dbReference type="ARBA" id="ARBA00051157"/>
    </source>
</evidence>
<evidence type="ECO:0000256" key="4">
    <source>
        <dbReference type="ARBA" id="ARBA00012236"/>
    </source>
</evidence>
<evidence type="ECO:0000256" key="9">
    <source>
        <dbReference type="ARBA" id="ARBA00022723"/>
    </source>
</evidence>
<comment type="cofactor">
    <cofactor evidence="16 17">
        <name>[4Fe-4S] cluster</name>
        <dbReference type="ChEBI" id="CHEBI:49883"/>
    </cofactor>
    <text evidence="16 17">Binds 1 [4Fe-4S] cluster. The cluster is coordinated with 3 cysteines and an exchangeable S-adenosyl-L-methionine.</text>
</comment>
<dbReference type="CDD" id="cd01335">
    <property type="entry name" value="Radical_SAM"/>
    <property type="match status" value="1"/>
</dbReference>
<sequence length="349" mass="37864">MQEAGADVLDRASHRLLDERAVIDRDLAERLVELSDDHLPALIALAHQVRLAWMGPAVEVESIISAKTGGCPENCTFCSQSARYDTEVVREPMLPLDKLVELAQRTKDLGGTEFCIVVAVRGPNQRMLQQVIDAARAIRSSVDIEVAASLGLLKEGQAERLAAGGIHRYNHNLEAGPGFFPRICTTHRFEDRVNTCRMVTDAGMELCSGGIFGMGETWSDRLDLAFELRDLGAHEIPCNFLNPRPGTPLGDAPLLRPLEALKCVAMFRLVNPDCVLRYSGGREVVLRDLQAYGMLAGANGLIVGNYLTTLGRSAEVDLAMLADLDMPVASKPLTGTGGRRPLSVIPVIA</sequence>
<dbReference type="InterPro" id="IPR006638">
    <property type="entry name" value="Elp3/MiaA/NifB-like_rSAM"/>
</dbReference>
<comment type="caution">
    <text evidence="16">Lacks conserved residue(s) required for the propagation of feature annotation.</text>
</comment>
<dbReference type="PROSITE" id="PS51918">
    <property type="entry name" value="RADICAL_SAM"/>
    <property type="match status" value="1"/>
</dbReference>
<evidence type="ECO:0000256" key="12">
    <source>
        <dbReference type="ARBA" id="ARBA00023014"/>
    </source>
</evidence>
<reference evidence="19 20" key="1">
    <citation type="submission" date="2020-10" db="EMBL/GenBank/DDBJ databases">
        <title>Ca. Dormibacterota MAGs.</title>
        <authorList>
            <person name="Montgomery K."/>
        </authorList>
    </citation>
    <scope>NUCLEOTIDE SEQUENCE [LARGE SCALE GENOMIC DNA]</scope>
    <source>
        <strain evidence="19">Mitchell_Peninsula_5</strain>
    </source>
</reference>
<name>A0A934KJC4_9BACT</name>
<dbReference type="InterPro" id="IPR010722">
    <property type="entry name" value="BATS_dom"/>
</dbReference>
<comment type="catalytic activity">
    <reaction evidence="13 16">
        <text>(4R,5S)-dethiobiotin + (sulfur carrier)-SH + 2 reduced [2Fe-2S]-[ferredoxin] + 2 S-adenosyl-L-methionine = (sulfur carrier)-H + biotin + 2 5'-deoxyadenosine + 2 L-methionine + 2 oxidized [2Fe-2S]-[ferredoxin]</text>
        <dbReference type="Rhea" id="RHEA:22060"/>
        <dbReference type="Rhea" id="RHEA-COMP:10000"/>
        <dbReference type="Rhea" id="RHEA-COMP:10001"/>
        <dbReference type="Rhea" id="RHEA-COMP:14737"/>
        <dbReference type="Rhea" id="RHEA-COMP:14739"/>
        <dbReference type="ChEBI" id="CHEBI:17319"/>
        <dbReference type="ChEBI" id="CHEBI:29917"/>
        <dbReference type="ChEBI" id="CHEBI:33737"/>
        <dbReference type="ChEBI" id="CHEBI:33738"/>
        <dbReference type="ChEBI" id="CHEBI:57586"/>
        <dbReference type="ChEBI" id="CHEBI:57844"/>
        <dbReference type="ChEBI" id="CHEBI:59789"/>
        <dbReference type="ChEBI" id="CHEBI:64428"/>
        <dbReference type="ChEBI" id="CHEBI:149473"/>
        <dbReference type="EC" id="2.8.1.6"/>
    </reaction>
</comment>
<dbReference type="EC" id="2.8.1.6" evidence="4 16"/>
<gene>
    <name evidence="16 19" type="primary">bioB</name>
    <name evidence="19" type="ORF">JF887_13860</name>
</gene>
<organism evidence="19 20">
    <name type="scientific">Candidatus Amunia macphersoniae</name>
    <dbReference type="NCBI Taxonomy" id="3127014"/>
    <lineage>
        <taxon>Bacteria</taxon>
        <taxon>Bacillati</taxon>
        <taxon>Candidatus Dormiibacterota</taxon>
        <taxon>Candidatus Dormibacteria</taxon>
        <taxon>Candidatus Aeolococcales</taxon>
        <taxon>Candidatus Aeolococcaceae</taxon>
        <taxon>Candidatus Amunia</taxon>
    </lineage>
</organism>
<accession>A0A934KJC4</accession>
<dbReference type="InterPro" id="IPR058240">
    <property type="entry name" value="rSAM_sf"/>
</dbReference>
<keyword evidence="6 16" id="KW-0808">Transferase</keyword>
<comment type="cofactor">
    <cofactor evidence="17">
        <name>[2Fe-2S] cluster</name>
        <dbReference type="ChEBI" id="CHEBI:190135"/>
    </cofactor>
    <text evidence="17">Binds 1 [2Fe-2S] cluster. The cluster is coordinated with 3 cysteines and 1 arginine.</text>
</comment>
<keyword evidence="7 16" id="KW-0949">S-adenosyl-L-methionine</keyword>
<evidence type="ECO:0000256" key="14">
    <source>
        <dbReference type="ARBA" id="ARBA00057568"/>
    </source>
</evidence>
<dbReference type="SUPFAM" id="SSF102114">
    <property type="entry name" value="Radical SAM enzymes"/>
    <property type="match status" value="1"/>
</dbReference>
<evidence type="ECO:0000256" key="16">
    <source>
        <dbReference type="HAMAP-Rule" id="MF_01694"/>
    </source>
</evidence>
<dbReference type="SFLD" id="SFLDG01278">
    <property type="entry name" value="biotin_synthase_like"/>
    <property type="match status" value="1"/>
</dbReference>
<keyword evidence="11 16" id="KW-0408">Iron</keyword>
<evidence type="ECO:0000256" key="15">
    <source>
        <dbReference type="ARBA" id="ARBA00070199"/>
    </source>
</evidence>
<feature type="binding site" evidence="16 17">
    <location>
        <position position="115"/>
    </location>
    <ligand>
        <name>[2Fe-2S] cluster</name>
        <dbReference type="ChEBI" id="CHEBI:190135"/>
    </ligand>
</feature>
<feature type="domain" description="Radical SAM core" evidence="18">
    <location>
        <begin position="53"/>
        <end position="282"/>
    </location>
</feature>
<keyword evidence="8 16" id="KW-0001">2Fe-2S</keyword>
<feature type="binding site" evidence="16 17">
    <location>
        <position position="207"/>
    </location>
    <ligand>
        <name>[2Fe-2S] cluster</name>
        <dbReference type="ChEBI" id="CHEBI:190135"/>
    </ligand>
</feature>
<dbReference type="NCBIfam" id="TIGR00433">
    <property type="entry name" value="bioB"/>
    <property type="match status" value="1"/>
</dbReference>
<feature type="binding site" evidence="16 17">
    <location>
        <position position="71"/>
    </location>
    <ligand>
        <name>[4Fe-4S] cluster</name>
        <dbReference type="ChEBI" id="CHEBI:49883"/>
        <note>4Fe-4S-S-AdoMet</note>
    </ligand>
</feature>
<keyword evidence="9 16" id="KW-0479">Metal-binding</keyword>
<keyword evidence="12 16" id="KW-0411">Iron-sulfur</keyword>
<evidence type="ECO:0000256" key="17">
    <source>
        <dbReference type="PIRSR" id="PIRSR001619-1"/>
    </source>
</evidence>
<dbReference type="SFLD" id="SFLDS00029">
    <property type="entry name" value="Radical_SAM"/>
    <property type="match status" value="1"/>
</dbReference>
<comment type="cofactor">
    <cofactor evidence="16">
        <name>[2Fe-2S] cluster</name>
        <dbReference type="ChEBI" id="CHEBI:190135"/>
    </cofactor>
    <text evidence="16">Binds 1 [2Fe-2S] cluster. The cluster is coordinated with 3 cysteines and 1 arginine.</text>
</comment>
<evidence type="ECO:0000256" key="8">
    <source>
        <dbReference type="ARBA" id="ARBA00022714"/>
    </source>
</evidence>
<dbReference type="GO" id="GO:0005506">
    <property type="term" value="F:iron ion binding"/>
    <property type="evidence" value="ECO:0007669"/>
    <property type="project" value="UniProtKB-UniRule"/>
</dbReference>
<dbReference type="Proteomes" id="UP000614410">
    <property type="component" value="Unassembled WGS sequence"/>
</dbReference>
<comment type="similarity">
    <text evidence="2 16">Belongs to the radical SAM superfamily. Biotin synthase family.</text>
</comment>
<feature type="binding site" evidence="16 17">
    <location>
        <position position="78"/>
    </location>
    <ligand>
        <name>[4Fe-4S] cluster</name>
        <dbReference type="ChEBI" id="CHEBI:49883"/>
        <note>4Fe-4S-S-AdoMet</note>
    </ligand>
</feature>
<proteinExistence type="inferred from homology"/>
<comment type="pathway">
    <text evidence="1 16">Cofactor biosynthesis; biotin biosynthesis; biotin from 7,8-diaminononanoate: step 2/2.</text>
</comment>
<evidence type="ECO:0000313" key="20">
    <source>
        <dbReference type="Proteomes" id="UP000614410"/>
    </source>
</evidence>
<protein>
    <recommendedName>
        <fullName evidence="15 16">Biotin synthase</fullName>
        <ecNumber evidence="4 16">2.8.1.6</ecNumber>
    </recommendedName>
</protein>
<dbReference type="InterPro" id="IPR013785">
    <property type="entry name" value="Aldolase_TIM"/>
</dbReference>
<dbReference type="GO" id="GO:0051539">
    <property type="term" value="F:4 iron, 4 sulfur cluster binding"/>
    <property type="evidence" value="ECO:0007669"/>
    <property type="project" value="UniProtKB-KW"/>
</dbReference>
<dbReference type="Gene3D" id="3.20.20.70">
    <property type="entry name" value="Aldolase class I"/>
    <property type="match status" value="1"/>
</dbReference>
<keyword evidence="10 16" id="KW-0093">Biotin biosynthesis</keyword>
<evidence type="ECO:0000313" key="19">
    <source>
        <dbReference type="EMBL" id="MBJ7610496.1"/>
    </source>
</evidence>
<feature type="binding site" evidence="16 17">
    <location>
        <position position="277"/>
    </location>
    <ligand>
        <name>[2Fe-2S] cluster</name>
        <dbReference type="ChEBI" id="CHEBI:190135"/>
    </ligand>
</feature>
<evidence type="ECO:0000256" key="1">
    <source>
        <dbReference type="ARBA" id="ARBA00004942"/>
    </source>
</evidence>
<evidence type="ECO:0000259" key="18">
    <source>
        <dbReference type="PROSITE" id="PS51918"/>
    </source>
</evidence>
<dbReference type="SMART" id="SM00729">
    <property type="entry name" value="Elp3"/>
    <property type="match status" value="1"/>
</dbReference>
<dbReference type="Pfam" id="PF04055">
    <property type="entry name" value="Radical_SAM"/>
    <property type="match status" value="1"/>
</dbReference>
<dbReference type="GO" id="GO:0051537">
    <property type="term" value="F:2 iron, 2 sulfur cluster binding"/>
    <property type="evidence" value="ECO:0007669"/>
    <property type="project" value="UniProtKB-KW"/>
</dbReference>
<dbReference type="SFLD" id="SFLDG01060">
    <property type="entry name" value="BATS_domain_containing"/>
    <property type="match status" value="1"/>
</dbReference>
<dbReference type="InterPro" id="IPR024177">
    <property type="entry name" value="Biotin_synthase"/>
</dbReference>
<evidence type="ECO:0000256" key="3">
    <source>
        <dbReference type="ARBA" id="ARBA00011738"/>
    </source>
</evidence>
<comment type="subunit">
    <text evidence="3 16">Homodimer.</text>
</comment>
<dbReference type="Pfam" id="PF06968">
    <property type="entry name" value="BATS"/>
    <property type="match status" value="1"/>
</dbReference>
<keyword evidence="5 16" id="KW-0004">4Fe-4S</keyword>
<dbReference type="PIRSF" id="PIRSF001619">
    <property type="entry name" value="Biotin_synth"/>
    <property type="match status" value="1"/>
</dbReference>
<dbReference type="GO" id="GO:0004076">
    <property type="term" value="F:biotin synthase activity"/>
    <property type="evidence" value="ECO:0007669"/>
    <property type="project" value="UniProtKB-UniRule"/>
</dbReference>
<evidence type="ECO:0000256" key="2">
    <source>
        <dbReference type="ARBA" id="ARBA00010765"/>
    </source>
</evidence>
<dbReference type="PANTHER" id="PTHR22976:SF2">
    <property type="entry name" value="BIOTIN SYNTHASE, MITOCHONDRIAL"/>
    <property type="match status" value="1"/>
</dbReference>
<dbReference type="AlphaFoldDB" id="A0A934KJC4"/>
<comment type="function">
    <text evidence="14 16">Catalyzes the conversion of dethiobiotin (DTB) to biotin by the insertion of a sulfur atom into dethiobiotin via a radical-based mechanism.</text>
</comment>
<dbReference type="PANTHER" id="PTHR22976">
    <property type="entry name" value="BIOTIN SYNTHASE"/>
    <property type="match status" value="1"/>
</dbReference>